<proteinExistence type="predicted"/>
<organism evidence="1 2">
    <name type="scientific">Pelobates cultripes</name>
    <name type="common">Western spadefoot toad</name>
    <dbReference type="NCBI Taxonomy" id="61616"/>
    <lineage>
        <taxon>Eukaryota</taxon>
        <taxon>Metazoa</taxon>
        <taxon>Chordata</taxon>
        <taxon>Craniata</taxon>
        <taxon>Vertebrata</taxon>
        <taxon>Euteleostomi</taxon>
        <taxon>Amphibia</taxon>
        <taxon>Batrachia</taxon>
        <taxon>Anura</taxon>
        <taxon>Pelobatoidea</taxon>
        <taxon>Pelobatidae</taxon>
        <taxon>Pelobates</taxon>
    </lineage>
</organism>
<reference evidence="1" key="1">
    <citation type="submission" date="2022-03" db="EMBL/GenBank/DDBJ databases">
        <authorList>
            <person name="Alioto T."/>
            <person name="Alioto T."/>
            <person name="Gomez Garrido J."/>
        </authorList>
    </citation>
    <scope>NUCLEOTIDE SEQUENCE</scope>
</reference>
<keyword evidence="2" id="KW-1185">Reference proteome</keyword>
<gene>
    <name evidence="1" type="ORF">PECUL_23A011292</name>
</gene>
<accession>A0AAD1TG39</accession>
<name>A0AAD1TG39_PELCU</name>
<evidence type="ECO:0000313" key="1">
    <source>
        <dbReference type="EMBL" id="CAH2322745.1"/>
    </source>
</evidence>
<dbReference type="Proteomes" id="UP001295444">
    <property type="component" value="Chromosome 11"/>
</dbReference>
<dbReference type="EMBL" id="OW240922">
    <property type="protein sequence ID" value="CAH2322745.1"/>
    <property type="molecule type" value="Genomic_DNA"/>
</dbReference>
<evidence type="ECO:0000313" key="2">
    <source>
        <dbReference type="Proteomes" id="UP001295444"/>
    </source>
</evidence>
<dbReference type="AlphaFoldDB" id="A0AAD1TG39"/>
<sequence length="65" mass="7401">MDDSPPQDQHLQAMINAVVVVHLPQLSKEKRVVPDHLTQFIHFFEYDSTVSISLAMIGHDLRTFG</sequence>
<protein>
    <submittedName>
        <fullName evidence="1">Uncharacterized protein</fullName>
    </submittedName>
</protein>